<dbReference type="RefSeq" id="WP_187787080.1">
    <property type="nucleotide sequence ID" value="NZ_JACTVA010000084.1"/>
</dbReference>
<dbReference type="InterPro" id="IPR036968">
    <property type="entry name" value="Enolpyruvate_Tfrase_sf"/>
</dbReference>
<evidence type="ECO:0000256" key="1">
    <source>
        <dbReference type="ARBA" id="ARBA00022679"/>
    </source>
</evidence>
<reference evidence="3 4" key="1">
    <citation type="journal article" date="2013" name="Int. J. Syst. Evol. Microbiol.">
        <title>Roseomonas aerophila sp. nov., isolated from air.</title>
        <authorList>
            <person name="Kim S.J."/>
            <person name="Weon H.Y."/>
            <person name="Ahn J.H."/>
            <person name="Hong S.B."/>
            <person name="Seok S.J."/>
            <person name="Whang K.S."/>
            <person name="Kwon S.W."/>
        </authorList>
    </citation>
    <scope>NUCLEOTIDE SEQUENCE [LARGE SCALE GENOMIC DNA]</scope>
    <source>
        <strain evidence="3 4">NBRC 108923</strain>
    </source>
</reference>
<dbReference type="InterPro" id="IPR001986">
    <property type="entry name" value="Enolpyruvate_Tfrase_dom"/>
</dbReference>
<sequence length="445" mass="44143">MSNPAAVEADTILQPLRVSRPARGLVGHIRVPGDSALGQRAMAIAALAVGATEITHLAETAPTRALAVALRQLGARVEQPAPGHWRIHGRGVGGLAEPAGVLEAGASPLVLHLLAGLLAGLPSYGVVAGTGAPSAAARDVLGRIGARITTRAGGQPPWTIEGAAEPLPLDLDFPADPAGVAGTAALLAALGARGTSRLGGVAADGMAGLLRRFGAGIDEDEAPDDAGLPHRSLRLHGQPELTGAALALPPGTLNGAGLLLGAILCPGSALVLDGLGPDAPLAAMLREMGASLELTGADLTVRHATLRGIDIPAARLRAAGPAGPLLAVAAACARGACRLQGAGSIWGQGRMDATLRLLATQGADARQDGQDLLLTGDGRPPRGGGRLATLEEPCIAMSAIVLGLACEAPTILENPQGIDPAFLAALAQLAGPGAAAPDLPGTVRA</sequence>
<dbReference type="Pfam" id="PF00275">
    <property type="entry name" value="EPSP_synthase"/>
    <property type="match status" value="1"/>
</dbReference>
<dbReference type="PANTHER" id="PTHR21090">
    <property type="entry name" value="AROM/DEHYDROQUINATE SYNTHASE"/>
    <property type="match status" value="1"/>
</dbReference>
<organism evidence="3 4">
    <name type="scientific">Teichococcus aerophilus</name>
    <dbReference type="NCBI Taxonomy" id="1224513"/>
    <lineage>
        <taxon>Bacteria</taxon>
        <taxon>Pseudomonadati</taxon>
        <taxon>Pseudomonadota</taxon>
        <taxon>Alphaproteobacteria</taxon>
        <taxon>Acetobacterales</taxon>
        <taxon>Roseomonadaceae</taxon>
        <taxon>Roseomonas</taxon>
    </lineage>
</organism>
<protein>
    <submittedName>
        <fullName evidence="3">3-phosphoshikimate 1-carboxyvinyltransferase</fullName>
    </submittedName>
</protein>
<evidence type="ECO:0000313" key="4">
    <source>
        <dbReference type="Proteomes" id="UP000626026"/>
    </source>
</evidence>
<keyword evidence="4" id="KW-1185">Reference proteome</keyword>
<name>A0ABR7RUA7_9PROT</name>
<proteinExistence type="predicted"/>
<dbReference type="Proteomes" id="UP000626026">
    <property type="component" value="Unassembled WGS sequence"/>
</dbReference>
<dbReference type="SUPFAM" id="SSF55205">
    <property type="entry name" value="EPT/RTPC-like"/>
    <property type="match status" value="1"/>
</dbReference>
<evidence type="ECO:0000259" key="2">
    <source>
        <dbReference type="Pfam" id="PF00275"/>
    </source>
</evidence>
<dbReference type="PANTHER" id="PTHR21090:SF5">
    <property type="entry name" value="PENTAFUNCTIONAL AROM POLYPEPTIDE"/>
    <property type="match status" value="1"/>
</dbReference>
<dbReference type="InterPro" id="IPR013792">
    <property type="entry name" value="RNA3'P_cycl/enolpyr_Trfase_a/b"/>
</dbReference>
<gene>
    <name evidence="3" type="ORF">IBL26_24200</name>
</gene>
<dbReference type="EMBL" id="JACTVA010000084">
    <property type="protein sequence ID" value="MBC9209958.1"/>
    <property type="molecule type" value="Genomic_DNA"/>
</dbReference>
<evidence type="ECO:0000313" key="3">
    <source>
        <dbReference type="EMBL" id="MBC9209958.1"/>
    </source>
</evidence>
<dbReference type="Gene3D" id="3.65.10.10">
    <property type="entry name" value="Enolpyruvate transferase domain"/>
    <property type="match status" value="2"/>
</dbReference>
<comment type="caution">
    <text evidence="3">The sequence shown here is derived from an EMBL/GenBank/DDBJ whole genome shotgun (WGS) entry which is preliminary data.</text>
</comment>
<feature type="domain" description="Enolpyruvate transferase" evidence="2">
    <location>
        <begin position="24"/>
        <end position="421"/>
    </location>
</feature>
<keyword evidence="1" id="KW-0808">Transferase</keyword>
<accession>A0ABR7RUA7</accession>